<sequence length="162" mass="19178">MDKVLVLGALEELGFEMTALLLEEGYEVRGIHLQTGHETIYNERRMEIGRNANFEEIGLNDWLQQSDFNTTSTWVFLNNYDENVRHVWMKNSNLKRKLQTLATNSKNLKCVVIHPFTEWEKRNDNEYDGNVMCFFISLFPEAYERIEFSSIFRAIMDIVELR</sequence>
<protein>
    <submittedName>
        <fullName evidence="1">Uncharacterized protein</fullName>
    </submittedName>
</protein>
<comment type="caution">
    <text evidence="1">The sequence shown here is derived from an EMBL/GenBank/DDBJ whole genome shotgun (WGS) entry which is preliminary data.</text>
</comment>
<proteinExistence type="predicted"/>
<organism evidence="1 2">
    <name type="scientific">Robertmurraya beringensis</name>
    <dbReference type="NCBI Taxonomy" id="641660"/>
    <lineage>
        <taxon>Bacteria</taxon>
        <taxon>Bacillati</taxon>
        <taxon>Bacillota</taxon>
        <taxon>Bacilli</taxon>
        <taxon>Bacillales</taxon>
        <taxon>Bacillaceae</taxon>
        <taxon>Robertmurraya</taxon>
    </lineage>
</organism>
<name>A0ABV6KPB2_9BACI</name>
<accession>A0ABV6KPB2</accession>
<dbReference type="RefSeq" id="WP_160546401.1">
    <property type="nucleotide sequence ID" value="NZ_JBHLUU010000022.1"/>
</dbReference>
<keyword evidence="2" id="KW-1185">Reference proteome</keyword>
<evidence type="ECO:0000313" key="2">
    <source>
        <dbReference type="Proteomes" id="UP001589738"/>
    </source>
</evidence>
<evidence type="ECO:0000313" key="1">
    <source>
        <dbReference type="EMBL" id="MFC0475166.1"/>
    </source>
</evidence>
<dbReference type="Proteomes" id="UP001589738">
    <property type="component" value="Unassembled WGS sequence"/>
</dbReference>
<gene>
    <name evidence="1" type="ORF">ACFFHF_07825</name>
</gene>
<reference evidence="1 2" key="1">
    <citation type="submission" date="2024-09" db="EMBL/GenBank/DDBJ databases">
        <authorList>
            <person name="Sun Q."/>
            <person name="Mori K."/>
        </authorList>
    </citation>
    <scope>NUCLEOTIDE SEQUENCE [LARGE SCALE GENOMIC DNA]</scope>
    <source>
        <strain evidence="1 2">CGMCC 1.9126</strain>
    </source>
</reference>
<dbReference type="SUPFAM" id="SSF51735">
    <property type="entry name" value="NAD(P)-binding Rossmann-fold domains"/>
    <property type="match status" value="1"/>
</dbReference>
<dbReference type="EMBL" id="JBHLUU010000022">
    <property type="protein sequence ID" value="MFC0475166.1"/>
    <property type="molecule type" value="Genomic_DNA"/>
</dbReference>
<dbReference type="InterPro" id="IPR036291">
    <property type="entry name" value="NAD(P)-bd_dom_sf"/>
</dbReference>